<dbReference type="PATRIC" id="fig|303541.3.peg.746"/>
<dbReference type="Pfam" id="PF17774">
    <property type="entry name" value="YlmH_RBD"/>
    <property type="match status" value="1"/>
</dbReference>
<dbReference type="PANTHER" id="PTHR13633">
    <property type="entry name" value="MITOCHONDRIAL TRANSCRIPTION RESCUE FACTOR 1"/>
    <property type="match status" value="1"/>
</dbReference>
<dbReference type="InterPro" id="IPR012677">
    <property type="entry name" value="Nucleotide-bd_a/b_plait_sf"/>
</dbReference>
<dbReference type="Gene3D" id="3.30.1370.160">
    <property type="match status" value="1"/>
</dbReference>
<dbReference type="SUPFAM" id="SSF55174">
    <property type="entry name" value="Alpha-L RNA-binding motif"/>
    <property type="match status" value="1"/>
</dbReference>
<evidence type="ECO:0000256" key="1">
    <source>
        <dbReference type="PROSITE-ProRule" id="PRU00182"/>
    </source>
</evidence>
<keyword evidence="3" id="KW-0131">Cell cycle</keyword>
<dbReference type="PANTHER" id="PTHR13633:SF3">
    <property type="entry name" value="MITOCHONDRIAL TRANSCRIPTION RESCUE FACTOR 1"/>
    <property type="match status" value="1"/>
</dbReference>
<dbReference type="Proteomes" id="UP000033682">
    <property type="component" value="Unassembled WGS sequence"/>
</dbReference>
<dbReference type="HOGENOM" id="CLU_075687_2_0_9"/>
<dbReference type="GO" id="GO:0051301">
    <property type="term" value="P:cell division"/>
    <property type="evidence" value="ECO:0007669"/>
    <property type="project" value="UniProtKB-KW"/>
</dbReference>
<feature type="domain" description="RNA-binding S4" evidence="2">
    <location>
        <begin position="186"/>
        <end position="243"/>
    </location>
</feature>
<proteinExistence type="predicted"/>
<dbReference type="GO" id="GO:0003723">
    <property type="term" value="F:RNA binding"/>
    <property type="evidence" value="ECO:0007669"/>
    <property type="project" value="UniProtKB-KW"/>
</dbReference>
<dbReference type="STRING" id="303541.JF72_05920"/>
<organism evidence="3 4">
    <name type="scientific">Lactobacillus apis</name>
    <dbReference type="NCBI Taxonomy" id="303541"/>
    <lineage>
        <taxon>Bacteria</taxon>
        <taxon>Bacillati</taxon>
        <taxon>Bacillota</taxon>
        <taxon>Bacilli</taxon>
        <taxon>Lactobacillales</taxon>
        <taxon>Lactobacillaceae</taxon>
        <taxon>Lactobacillus</taxon>
    </lineage>
</organism>
<dbReference type="InterPro" id="IPR002942">
    <property type="entry name" value="S4_RNA-bd"/>
</dbReference>
<evidence type="ECO:0000313" key="4">
    <source>
        <dbReference type="Proteomes" id="UP000033682"/>
    </source>
</evidence>
<dbReference type="PROSITE" id="PS50889">
    <property type="entry name" value="S4"/>
    <property type="match status" value="1"/>
</dbReference>
<keyword evidence="3" id="KW-0132">Cell division</keyword>
<dbReference type="InterPro" id="IPR040591">
    <property type="entry name" value="RqcP2_RBD"/>
</dbReference>
<comment type="caution">
    <text evidence="3">The sequence shown here is derived from an EMBL/GenBank/DDBJ whole genome shotgun (WGS) entry which is preliminary data.</text>
</comment>
<evidence type="ECO:0000259" key="2">
    <source>
        <dbReference type="SMART" id="SM00363"/>
    </source>
</evidence>
<dbReference type="SMART" id="SM00363">
    <property type="entry name" value="S4"/>
    <property type="match status" value="1"/>
</dbReference>
<dbReference type="Gene3D" id="3.30.70.330">
    <property type="match status" value="1"/>
</dbReference>
<protein>
    <submittedName>
        <fullName evidence="3">Cell division protein</fullName>
    </submittedName>
</protein>
<keyword evidence="1" id="KW-0694">RNA-binding</keyword>
<dbReference type="AlphaFoldDB" id="A0A0F4LSK1"/>
<gene>
    <name evidence="3" type="ORF">JF72_05920</name>
</gene>
<name>A0A0F4LSK1_9LACO</name>
<reference evidence="3 4" key="1">
    <citation type="submission" date="2015-01" db="EMBL/GenBank/DDBJ databases">
        <title>Comparative genomics of the lactic acid bacteria isolated from the honey bee gut.</title>
        <authorList>
            <person name="Ellegaard K.M."/>
            <person name="Tamarit D."/>
            <person name="Javelind E."/>
            <person name="Olofsson T."/>
            <person name="Andersson S.G."/>
            <person name="Vasquez A."/>
        </authorList>
    </citation>
    <scope>NUCLEOTIDE SEQUENCE [LARGE SCALE GENOMIC DNA]</scope>
    <source>
        <strain evidence="3 4">Hma11</strain>
    </source>
</reference>
<accession>A0A0F4LSK1</accession>
<keyword evidence="4" id="KW-1185">Reference proteome</keyword>
<sequence length="269" mass="30911">MEKRQASKFYPYFDVEEKSVIDKMTGFFNSVLFKQQPLLTEFLDPAQRDILRTIAGNDLFMQDFGGYQAAEKKRVYLTEDWTNFDLSDYGVTAFSINYPNKFEKLSHSAILGSLANSGIETETFGDIITDGNGQWQFFGKSELTDFFQKEITRIGRVKVKVEPVNFRNVIVPEDDSSETSIIVTSLRVDAILSGISNQSRSQIQNSISTNLVKLNWHGIKDSNIIVKVDDVLSLRHFGRCKVEDIRTTRKGKYKVVLRLWQTKKHKQRN</sequence>
<evidence type="ECO:0000313" key="3">
    <source>
        <dbReference type="EMBL" id="KJY61313.1"/>
    </source>
</evidence>
<dbReference type="EMBL" id="JXLG01000005">
    <property type="protein sequence ID" value="KJY61313.1"/>
    <property type="molecule type" value="Genomic_DNA"/>
</dbReference>
<dbReference type="RefSeq" id="WP_046306726.1">
    <property type="nucleotide sequence ID" value="NZ_KQ034000.1"/>
</dbReference>